<reference evidence="2 3" key="1">
    <citation type="submission" date="2019-02" db="EMBL/GenBank/DDBJ databases">
        <title>Deep-cultivation of Planctomycetes and their phenomic and genomic characterization uncovers novel biology.</title>
        <authorList>
            <person name="Wiegand S."/>
            <person name="Jogler M."/>
            <person name="Boedeker C."/>
            <person name="Pinto D."/>
            <person name="Vollmers J."/>
            <person name="Rivas-Marin E."/>
            <person name="Kohn T."/>
            <person name="Peeters S.H."/>
            <person name="Heuer A."/>
            <person name="Rast P."/>
            <person name="Oberbeckmann S."/>
            <person name="Bunk B."/>
            <person name="Jeske O."/>
            <person name="Meyerdierks A."/>
            <person name="Storesund J.E."/>
            <person name="Kallscheuer N."/>
            <person name="Luecker S."/>
            <person name="Lage O.M."/>
            <person name="Pohl T."/>
            <person name="Merkel B.J."/>
            <person name="Hornburger P."/>
            <person name="Mueller R.-W."/>
            <person name="Bruemmer F."/>
            <person name="Labrenz M."/>
            <person name="Spormann A.M."/>
            <person name="Op den Camp H."/>
            <person name="Overmann J."/>
            <person name="Amann R."/>
            <person name="Jetten M.S.M."/>
            <person name="Mascher T."/>
            <person name="Medema M.H."/>
            <person name="Devos D.P."/>
            <person name="Kaster A.-K."/>
            <person name="Ovreas L."/>
            <person name="Rohde M."/>
            <person name="Galperin M.Y."/>
            <person name="Jogler C."/>
        </authorList>
    </citation>
    <scope>NUCLEOTIDE SEQUENCE [LARGE SCALE GENOMIC DNA]</scope>
    <source>
        <strain evidence="2 3">TBK1r</strain>
    </source>
</reference>
<protein>
    <submittedName>
        <fullName evidence="2">Uncharacterized protein</fullName>
    </submittedName>
</protein>
<proteinExistence type="predicted"/>
<sequence>MRFGLRALLLVTTMTALWIALIQLVRPLAFLLFALAAFQALTLPVVFVLIGLTSRQKGTVLDVQSNATFMALLTAWKFSVLFCGAFYFAALLQELAG</sequence>
<gene>
    <name evidence="2" type="ORF">TBK1r_11600</name>
</gene>
<organism evidence="2 3">
    <name type="scientific">Stieleria magnilauensis</name>
    <dbReference type="NCBI Taxonomy" id="2527963"/>
    <lineage>
        <taxon>Bacteria</taxon>
        <taxon>Pseudomonadati</taxon>
        <taxon>Planctomycetota</taxon>
        <taxon>Planctomycetia</taxon>
        <taxon>Pirellulales</taxon>
        <taxon>Pirellulaceae</taxon>
        <taxon>Stieleria</taxon>
    </lineage>
</organism>
<accession>A0ABX5XJT0</accession>
<evidence type="ECO:0000256" key="1">
    <source>
        <dbReference type="SAM" id="Phobius"/>
    </source>
</evidence>
<evidence type="ECO:0000313" key="2">
    <source>
        <dbReference type="EMBL" id="QDV82233.1"/>
    </source>
</evidence>
<name>A0ABX5XJT0_9BACT</name>
<dbReference type="EMBL" id="CP036432">
    <property type="protein sequence ID" value="QDV82233.1"/>
    <property type="molecule type" value="Genomic_DNA"/>
</dbReference>
<keyword evidence="3" id="KW-1185">Reference proteome</keyword>
<dbReference type="Proteomes" id="UP000318081">
    <property type="component" value="Chromosome"/>
</dbReference>
<feature type="transmembrane region" description="Helical" evidence="1">
    <location>
        <begin position="73"/>
        <end position="92"/>
    </location>
</feature>
<evidence type="ECO:0000313" key="3">
    <source>
        <dbReference type="Proteomes" id="UP000318081"/>
    </source>
</evidence>
<keyword evidence="1" id="KW-0472">Membrane</keyword>
<keyword evidence="1" id="KW-1133">Transmembrane helix</keyword>
<keyword evidence="1" id="KW-0812">Transmembrane</keyword>
<feature type="transmembrane region" description="Helical" evidence="1">
    <location>
        <begin position="7"/>
        <end position="25"/>
    </location>
</feature>
<feature type="transmembrane region" description="Helical" evidence="1">
    <location>
        <begin position="31"/>
        <end position="52"/>
    </location>
</feature>